<proteinExistence type="predicted"/>
<reference evidence="2" key="1">
    <citation type="journal article" date="2023" name="PhytoFront">
        <title>Draft Genome Resources of Seven Strains of Tilletia horrida, Causal Agent of Kernel Smut of Rice.</title>
        <authorList>
            <person name="Khanal S."/>
            <person name="Antony Babu S."/>
            <person name="Zhou X.G."/>
        </authorList>
    </citation>
    <scope>NUCLEOTIDE SEQUENCE</scope>
    <source>
        <strain evidence="2">TX3</strain>
    </source>
</reference>
<accession>A0AAN6GGZ1</accession>
<protein>
    <submittedName>
        <fullName evidence="2">Uncharacterized protein</fullName>
    </submittedName>
</protein>
<organism evidence="2 3">
    <name type="scientific">Tilletia horrida</name>
    <dbReference type="NCBI Taxonomy" id="155126"/>
    <lineage>
        <taxon>Eukaryota</taxon>
        <taxon>Fungi</taxon>
        <taxon>Dikarya</taxon>
        <taxon>Basidiomycota</taxon>
        <taxon>Ustilaginomycotina</taxon>
        <taxon>Exobasidiomycetes</taxon>
        <taxon>Tilletiales</taxon>
        <taxon>Tilletiaceae</taxon>
        <taxon>Tilletia</taxon>
    </lineage>
</organism>
<evidence type="ECO:0000313" key="3">
    <source>
        <dbReference type="Proteomes" id="UP001176521"/>
    </source>
</evidence>
<gene>
    <name evidence="2" type="ORF">OC842_000398</name>
</gene>
<sequence length="249" mass="27994">MRQARAQRVDALRKIEAALGEHYLTSRSPSTPTLDVFKYEADPVREEDPYIEALSGYDGEFEPHPAQVQKLYELNQTWFEKNAQYATIVENVVAVIGALRSTPIKEYPRQPSSRTDGGYVLRYLIKQDGSNDFLEQQLDDLSTLLWVALHGSGFPNSPAPIDLANWDPTHAALQLRLRILLDQFDEALTPEERDNFGLDIKQNGRDDLIPGMCLTALMYPNPPEMPGKGKLEAPVPPGEELRGRPHDGE</sequence>
<keyword evidence="3" id="KW-1185">Reference proteome</keyword>
<evidence type="ECO:0000313" key="2">
    <source>
        <dbReference type="EMBL" id="KAK0540626.1"/>
    </source>
</evidence>
<evidence type="ECO:0000256" key="1">
    <source>
        <dbReference type="SAM" id="MobiDB-lite"/>
    </source>
</evidence>
<dbReference type="AlphaFoldDB" id="A0AAN6GGZ1"/>
<name>A0AAN6GGZ1_9BASI</name>
<dbReference type="EMBL" id="JAPDMQ010000010">
    <property type="protein sequence ID" value="KAK0540626.1"/>
    <property type="molecule type" value="Genomic_DNA"/>
</dbReference>
<comment type="caution">
    <text evidence="2">The sequence shown here is derived from an EMBL/GenBank/DDBJ whole genome shotgun (WGS) entry which is preliminary data.</text>
</comment>
<dbReference type="Proteomes" id="UP001176521">
    <property type="component" value="Unassembled WGS sequence"/>
</dbReference>
<feature type="compositionally biased region" description="Basic and acidic residues" evidence="1">
    <location>
        <begin position="239"/>
        <end position="249"/>
    </location>
</feature>
<feature type="region of interest" description="Disordered" evidence="1">
    <location>
        <begin position="221"/>
        <end position="249"/>
    </location>
</feature>